<dbReference type="InterPro" id="IPR050863">
    <property type="entry name" value="CenT-Element_Derived"/>
</dbReference>
<dbReference type="InterPro" id="IPR004875">
    <property type="entry name" value="DDE_SF_endonuclease_dom"/>
</dbReference>
<protein>
    <submittedName>
        <fullName evidence="2">Nucleosome-remodeling factor subunit NURF301</fullName>
    </submittedName>
</protein>
<dbReference type="PANTHER" id="PTHR19303:SF71">
    <property type="entry name" value="ZINC FINGER PHD-TYPE DOMAIN-CONTAINING PROTEIN"/>
    <property type="match status" value="1"/>
</dbReference>
<dbReference type="GO" id="GO:0005634">
    <property type="term" value="C:nucleus"/>
    <property type="evidence" value="ECO:0007669"/>
    <property type="project" value="TreeGrafter"/>
</dbReference>
<dbReference type="GO" id="GO:0003677">
    <property type="term" value="F:DNA binding"/>
    <property type="evidence" value="ECO:0007669"/>
    <property type="project" value="TreeGrafter"/>
</dbReference>
<gene>
    <name evidence="2" type="primary">Pogk</name>
</gene>
<dbReference type="SUPFAM" id="SSF57903">
    <property type="entry name" value="FYVE/PHD zinc finger"/>
    <property type="match status" value="1"/>
</dbReference>
<dbReference type="InterPro" id="IPR011011">
    <property type="entry name" value="Znf_FYVE_PHD"/>
</dbReference>
<name>A0A6F9DQ28_9ASCI</name>
<reference evidence="2" key="1">
    <citation type="submission" date="2020-04" db="EMBL/GenBank/DDBJ databases">
        <authorList>
            <person name="Neveu A P."/>
        </authorList>
    </citation>
    <scope>NUCLEOTIDE SEQUENCE</scope>
    <source>
        <tissue evidence="2">Whole embryo</tissue>
    </source>
</reference>
<dbReference type="Pfam" id="PF03184">
    <property type="entry name" value="DDE_1"/>
    <property type="match status" value="1"/>
</dbReference>
<dbReference type="EMBL" id="LR789133">
    <property type="protein sequence ID" value="CAB3264995.1"/>
    <property type="molecule type" value="mRNA"/>
</dbReference>
<dbReference type="CDD" id="cd15517">
    <property type="entry name" value="PHD_TCF19_like"/>
    <property type="match status" value="1"/>
</dbReference>
<proteinExistence type="evidence at transcript level"/>
<organism evidence="2">
    <name type="scientific">Phallusia mammillata</name>
    <dbReference type="NCBI Taxonomy" id="59560"/>
    <lineage>
        <taxon>Eukaryota</taxon>
        <taxon>Metazoa</taxon>
        <taxon>Chordata</taxon>
        <taxon>Tunicata</taxon>
        <taxon>Ascidiacea</taxon>
        <taxon>Phlebobranchia</taxon>
        <taxon>Ascidiidae</taxon>
        <taxon>Phallusia</taxon>
    </lineage>
</organism>
<dbReference type="PANTHER" id="PTHR19303">
    <property type="entry name" value="TRANSPOSON"/>
    <property type="match status" value="1"/>
</dbReference>
<feature type="domain" description="DDE-1" evidence="1">
    <location>
        <begin position="3"/>
        <end position="135"/>
    </location>
</feature>
<accession>A0A6F9DQ28</accession>
<sequence>MCADGKYMPPMFIFPRKRMKPELMDGAMSGAWATCHPSGWMQSDLFVEWMKKFIIFSHASLNSKVLLLLDGHSTHTMNIDVIDLAKNNGVIMLCFPPHCTHRLQPLDVSFMKPLSTYYAQMVKQWLRSNPGRVVSAFQIAKLVSEAFLQAATMRTAINGFKTTGIWPVNENVFDEADYAPSTTTDIIPSTITTPSVTTPLEDLPSNNLVLNAEPNMDNAASITDTTSNLDLSFAQSICDVMPIPKVKQTTIRKKRKRGSTSILTSSPYLSKLKLQTPNKEKQPKKGKHCKKSLKYKKAANNVKVDQEEDAACLFCEELYSTSTEGWICCCICHRWAHYSCAGVDECERCIRYICDLCQ</sequence>
<evidence type="ECO:0000259" key="1">
    <source>
        <dbReference type="Pfam" id="PF03184"/>
    </source>
</evidence>
<dbReference type="AlphaFoldDB" id="A0A6F9DQ28"/>
<evidence type="ECO:0000313" key="2">
    <source>
        <dbReference type="EMBL" id="CAB3264995.1"/>
    </source>
</evidence>